<protein>
    <recommendedName>
        <fullName evidence="1">Integrase zinc-binding domain-containing protein</fullName>
    </recommendedName>
</protein>
<dbReference type="Proteomes" id="UP001054252">
    <property type="component" value="Unassembled WGS sequence"/>
</dbReference>
<reference evidence="2 3" key="1">
    <citation type="journal article" date="2021" name="Commun. Biol.">
        <title>The genome of Shorea leprosula (Dipterocarpaceae) highlights the ecological relevance of drought in aseasonal tropical rainforests.</title>
        <authorList>
            <person name="Ng K.K.S."/>
            <person name="Kobayashi M.J."/>
            <person name="Fawcett J.A."/>
            <person name="Hatakeyama M."/>
            <person name="Paape T."/>
            <person name="Ng C.H."/>
            <person name="Ang C.C."/>
            <person name="Tnah L.H."/>
            <person name="Lee C.T."/>
            <person name="Nishiyama T."/>
            <person name="Sese J."/>
            <person name="O'Brien M.J."/>
            <person name="Copetti D."/>
            <person name="Mohd Noor M.I."/>
            <person name="Ong R.C."/>
            <person name="Putra M."/>
            <person name="Sireger I.Z."/>
            <person name="Indrioko S."/>
            <person name="Kosugi Y."/>
            <person name="Izuno A."/>
            <person name="Isagi Y."/>
            <person name="Lee S.L."/>
            <person name="Shimizu K.K."/>
        </authorList>
    </citation>
    <scope>NUCLEOTIDE SEQUENCE [LARGE SCALE GENOMIC DNA]</scope>
    <source>
        <strain evidence="2">214</strain>
    </source>
</reference>
<dbReference type="Gene3D" id="1.10.340.70">
    <property type="match status" value="1"/>
</dbReference>
<evidence type="ECO:0000313" key="3">
    <source>
        <dbReference type="Proteomes" id="UP001054252"/>
    </source>
</evidence>
<proteinExistence type="predicted"/>
<organism evidence="2 3">
    <name type="scientific">Rubroshorea leprosula</name>
    <dbReference type="NCBI Taxonomy" id="152421"/>
    <lineage>
        <taxon>Eukaryota</taxon>
        <taxon>Viridiplantae</taxon>
        <taxon>Streptophyta</taxon>
        <taxon>Embryophyta</taxon>
        <taxon>Tracheophyta</taxon>
        <taxon>Spermatophyta</taxon>
        <taxon>Magnoliopsida</taxon>
        <taxon>eudicotyledons</taxon>
        <taxon>Gunneridae</taxon>
        <taxon>Pentapetalae</taxon>
        <taxon>rosids</taxon>
        <taxon>malvids</taxon>
        <taxon>Malvales</taxon>
        <taxon>Dipterocarpaceae</taxon>
        <taxon>Rubroshorea</taxon>
    </lineage>
</organism>
<dbReference type="Pfam" id="PF17921">
    <property type="entry name" value="Integrase_H2C2"/>
    <property type="match status" value="1"/>
</dbReference>
<evidence type="ECO:0000313" key="2">
    <source>
        <dbReference type="EMBL" id="GKV11509.1"/>
    </source>
</evidence>
<gene>
    <name evidence="2" type="ORF">SLEP1_g22764</name>
</gene>
<name>A0AAV5JA71_9ROSI</name>
<evidence type="ECO:0000259" key="1">
    <source>
        <dbReference type="Pfam" id="PF17921"/>
    </source>
</evidence>
<dbReference type="PANTHER" id="PTHR48475:SF2">
    <property type="entry name" value="RIBONUCLEASE H"/>
    <property type="match status" value="1"/>
</dbReference>
<dbReference type="PANTHER" id="PTHR48475">
    <property type="entry name" value="RIBONUCLEASE H"/>
    <property type="match status" value="1"/>
</dbReference>
<feature type="domain" description="Integrase zinc-binding" evidence="1">
    <location>
        <begin position="70"/>
        <end position="119"/>
    </location>
</feature>
<keyword evidence="3" id="KW-1185">Reference proteome</keyword>
<dbReference type="InterPro" id="IPR041588">
    <property type="entry name" value="Integrase_H2C2"/>
</dbReference>
<comment type="caution">
    <text evidence="2">The sequence shown here is derived from an EMBL/GenBank/DDBJ whole genome shotgun (WGS) entry which is preliminary data.</text>
</comment>
<dbReference type="EMBL" id="BPVZ01000034">
    <property type="protein sequence ID" value="GKV11509.1"/>
    <property type="molecule type" value="Genomic_DNA"/>
</dbReference>
<accession>A0AAV5JA71</accession>
<dbReference type="AlphaFoldDB" id="A0AAV5JA71"/>
<sequence>MDSLVDCAILSIDPSMSSWATSLIEYLEFGTLLEDESEAWLVRHRVARFCLQAASISLLKCSTPYEAEYAIREVHEEVCGTHIRGRTLAPKLLRQGYCKPQMIEDTQNYVKKCPTCQFNANDIHMLASLVPTMDWKLAIIGNSPNHTKLRFLGMLECNRQKHRLHNDFSVFNGISSLWLASKGIVPRVKFVSTPSPPSLFWRNWATSPIPSFASANALLRQTGNIHPSMPTKPLPP</sequence>